<sequence>MSRTGKKLQLYAFESDQDVWNNKQIYLLDIPTVWREFIRQFYNGVKLPFATKPLGKKLQSIFPQIVSVNNQFYQDENRPWLIATQPVPVGMILLLAKGWMNQIATRQGVAAPDDLDMNTMDWRSEAVDSILNRDSRLEYELLPALVAHQFCLSPKQLHLEQQDELVELTFSQVYATQRAECMSEPITTRAGTFSYVVRFRLQYRAGEHGRLLLMVSAGIRRFITKPQETKYLKGGINSTLLISMDNPLINDNAMGLRSYASLSFRREGGIGSYTRWSEGLDELFCDVLWGNSLSTEDILTNPANYHTGSSSKIWIVHNNRVFNHSPYIEAGISIQEKMGFYEMVRGSLSDWRPLAPLPLVQKPKREGTGGRVKGLIPPVYCAHDKDFVLEVWGSDSLYQCVIEALKAKKYKGKLLAEQVDGDVFRLNSSSRNRIIVVKCDRKDYVDGLDRGALKDLADEHRTNKILRSIEHVKGNQALTCSLIEILPKDEWKKLGEGTDPKQAVRKGFQLTGRMTQFVYPESGAKKSKRKKDKPESNYIHKVFNCILDLLGDTGVIDYKAYLDVNEQRPIIAYDLVSGDKGIYAILTKFENGILMVKSRGLEEWVPLSEAVLQTDQFDPLPKAPDAQKKEMARWFGEQLRVERMIGKEPIVLVEAGLRYKGLDGIQNNKIVRGKDPELPGWIQNERGMTVIRVNSNDDVPAYGFIPMSFSIGVYSDHESGLYYGVGNKPKTQMNIAKAMTKYDNLGTAFQQPRVVEYMPLGPMDRQDRERLAWTVHRLREVCITFESTTAQPYPLKMTGTLKKYLQFKEYGFSEAEAEFLEL</sequence>
<gene>
    <name evidence="4" type="ORF">A7K91_11255</name>
</gene>
<dbReference type="EMBL" id="LYPA01000068">
    <property type="protein sequence ID" value="OBR63965.1"/>
    <property type="molecule type" value="Genomic_DNA"/>
</dbReference>
<dbReference type="Pfam" id="PF13111">
    <property type="entry name" value="pPIWI_RE_X"/>
    <property type="match status" value="1"/>
</dbReference>
<feature type="domain" description="pPIWI-RE module N-terminal" evidence="2">
    <location>
        <begin position="12"/>
        <end position="363"/>
    </location>
</feature>
<evidence type="ECO:0000313" key="5">
    <source>
        <dbReference type="Proteomes" id="UP000092024"/>
    </source>
</evidence>
<dbReference type="InterPro" id="IPR024996">
    <property type="entry name" value="RNaseH_pPIWI_RE"/>
</dbReference>
<accession>A0A1A5YEZ6</accession>
<dbReference type="AlphaFoldDB" id="A0A1A5YEZ6"/>
<keyword evidence="5" id="KW-1185">Reference proteome</keyword>
<protein>
    <recommendedName>
        <fullName evidence="6">Piwi domain-containing protein</fullName>
    </recommendedName>
</protein>
<dbReference type="Pfam" id="PF13032">
    <property type="entry name" value="RNaseH_pPIWI_RE"/>
    <property type="match status" value="1"/>
</dbReference>
<dbReference type="RefSeq" id="WP_068685603.1">
    <property type="nucleotide sequence ID" value="NZ_LYPA01000068.1"/>
</dbReference>
<comment type="caution">
    <text evidence="4">The sequence shown here is derived from an EMBL/GenBank/DDBJ whole genome shotgun (WGS) entry which is preliminary data.</text>
</comment>
<evidence type="ECO:0000259" key="2">
    <source>
        <dbReference type="Pfam" id="PF13111"/>
    </source>
</evidence>
<feature type="domain" description="Prokaryotic pPIWI-RE MID" evidence="3">
    <location>
        <begin position="461"/>
        <end position="557"/>
    </location>
</feature>
<evidence type="ECO:0000259" key="1">
    <source>
        <dbReference type="Pfam" id="PF13032"/>
    </source>
</evidence>
<dbReference type="STRING" id="1844972.A7K91_11255"/>
<name>A0A1A5YEZ6_9BACL</name>
<proteinExistence type="predicted"/>
<reference evidence="4 5" key="1">
    <citation type="submission" date="2016-05" db="EMBL/GenBank/DDBJ databases">
        <title>Paenibacillus oryzae. sp. nov., isolated from the rice root.</title>
        <authorList>
            <person name="Zhang J."/>
            <person name="Zhang X."/>
        </authorList>
    </citation>
    <scope>NUCLEOTIDE SEQUENCE [LARGE SCALE GENOMIC DNA]</scope>
    <source>
        <strain evidence="4 5">1DrF-4</strain>
    </source>
</reference>
<organism evidence="4 5">
    <name type="scientific">Paenibacillus oryzae</name>
    <dbReference type="NCBI Taxonomy" id="1844972"/>
    <lineage>
        <taxon>Bacteria</taxon>
        <taxon>Bacillati</taxon>
        <taxon>Bacillota</taxon>
        <taxon>Bacilli</taxon>
        <taxon>Bacillales</taxon>
        <taxon>Paenibacillaceae</taxon>
        <taxon>Paenibacillus</taxon>
    </lineage>
</organism>
<evidence type="ECO:0000313" key="4">
    <source>
        <dbReference type="EMBL" id="OBR63965.1"/>
    </source>
</evidence>
<dbReference type="Pfam" id="PF18157">
    <property type="entry name" value="MID_pPIWI_RE"/>
    <property type="match status" value="1"/>
</dbReference>
<dbReference type="InterPro" id="IPR040496">
    <property type="entry name" value="MID_pPIWI_RE"/>
</dbReference>
<dbReference type="InterPro" id="IPR025085">
    <property type="entry name" value="pPIWI_RE_X"/>
</dbReference>
<evidence type="ECO:0008006" key="6">
    <source>
        <dbReference type="Google" id="ProtNLM"/>
    </source>
</evidence>
<feature type="domain" description="pPIWI-RE RNaseH" evidence="1">
    <location>
        <begin position="595"/>
        <end position="804"/>
    </location>
</feature>
<dbReference type="Proteomes" id="UP000092024">
    <property type="component" value="Unassembled WGS sequence"/>
</dbReference>
<evidence type="ECO:0000259" key="3">
    <source>
        <dbReference type="Pfam" id="PF18157"/>
    </source>
</evidence>